<name>A0ABQ4J2T0_9ACTN</name>
<evidence type="ECO:0000313" key="2">
    <source>
        <dbReference type="Proteomes" id="UP000643165"/>
    </source>
</evidence>
<proteinExistence type="predicted"/>
<evidence type="ECO:0000313" key="1">
    <source>
        <dbReference type="EMBL" id="GIJ24492.1"/>
    </source>
</evidence>
<organism evidence="1 2">
    <name type="scientific">Micromonospora lutea</name>
    <dbReference type="NCBI Taxonomy" id="419825"/>
    <lineage>
        <taxon>Bacteria</taxon>
        <taxon>Bacillati</taxon>
        <taxon>Actinomycetota</taxon>
        <taxon>Actinomycetes</taxon>
        <taxon>Micromonosporales</taxon>
        <taxon>Micromonosporaceae</taxon>
        <taxon>Micromonospora</taxon>
    </lineage>
</organism>
<protein>
    <submittedName>
        <fullName evidence="1">Uncharacterized protein</fullName>
    </submittedName>
</protein>
<gene>
    <name evidence="1" type="ORF">Vlu01_51160</name>
</gene>
<accession>A0ABQ4J2T0</accession>
<sequence length="65" mass="6959">MFRSCNPIVGMRLQMSLHSAQTASGIHPVRMSPAKIAQPTCHVVASWRALRKAATTGRVAVSQSA</sequence>
<comment type="caution">
    <text evidence="1">The sequence shown here is derived from an EMBL/GenBank/DDBJ whole genome shotgun (WGS) entry which is preliminary data.</text>
</comment>
<dbReference type="Proteomes" id="UP000643165">
    <property type="component" value="Unassembled WGS sequence"/>
</dbReference>
<keyword evidence="2" id="KW-1185">Reference proteome</keyword>
<reference evidence="1 2" key="1">
    <citation type="submission" date="2021-01" db="EMBL/GenBank/DDBJ databases">
        <title>Whole genome shotgun sequence of Verrucosispora lutea NBRC 106530.</title>
        <authorList>
            <person name="Komaki H."/>
            <person name="Tamura T."/>
        </authorList>
    </citation>
    <scope>NUCLEOTIDE SEQUENCE [LARGE SCALE GENOMIC DNA]</scope>
    <source>
        <strain evidence="1 2">NBRC 106530</strain>
    </source>
</reference>
<dbReference type="EMBL" id="BOPB01000034">
    <property type="protein sequence ID" value="GIJ24492.1"/>
    <property type="molecule type" value="Genomic_DNA"/>
</dbReference>